<evidence type="ECO:0000313" key="1">
    <source>
        <dbReference type="EMBL" id="KAH6922890.1"/>
    </source>
</evidence>
<accession>A0ACB7RKH8</accession>
<protein>
    <submittedName>
        <fullName evidence="1">Uncharacterized protein</fullName>
    </submittedName>
</protein>
<evidence type="ECO:0000313" key="2">
    <source>
        <dbReference type="Proteomes" id="UP000821845"/>
    </source>
</evidence>
<proteinExistence type="predicted"/>
<keyword evidence="2" id="KW-1185">Reference proteome</keyword>
<organism evidence="1 2">
    <name type="scientific">Hyalomma asiaticum</name>
    <name type="common">Tick</name>
    <dbReference type="NCBI Taxonomy" id="266040"/>
    <lineage>
        <taxon>Eukaryota</taxon>
        <taxon>Metazoa</taxon>
        <taxon>Ecdysozoa</taxon>
        <taxon>Arthropoda</taxon>
        <taxon>Chelicerata</taxon>
        <taxon>Arachnida</taxon>
        <taxon>Acari</taxon>
        <taxon>Parasitiformes</taxon>
        <taxon>Ixodida</taxon>
        <taxon>Ixodoidea</taxon>
        <taxon>Ixodidae</taxon>
        <taxon>Hyalomminae</taxon>
        <taxon>Hyalomma</taxon>
    </lineage>
</organism>
<dbReference type="EMBL" id="CM023489">
    <property type="protein sequence ID" value="KAH6922890.1"/>
    <property type="molecule type" value="Genomic_DNA"/>
</dbReference>
<reference evidence="1" key="1">
    <citation type="submission" date="2020-05" db="EMBL/GenBank/DDBJ databases">
        <title>Large-scale comparative analyses of tick genomes elucidate their genetic diversity and vector capacities.</title>
        <authorList>
            <person name="Jia N."/>
            <person name="Wang J."/>
            <person name="Shi W."/>
            <person name="Du L."/>
            <person name="Sun Y."/>
            <person name="Zhan W."/>
            <person name="Jiang J."/>
            <person name="Wang Q."/>
            <person name="Zhang B."/>
            <person name="Ji P."/>
            <person name="Sakyi L.B."/>
            <person name="Cui X."/>
            <person name="Yuan T."/>
            <person name="Jiang B."/>
            <person name="Yang W."/>
            <person name="Lam T.T.-Y."/>
            <person name="Chang Q."/>
            <person name="Ding S."/>
            <person name="Wang X."/>
            <person name="Zhu J."/>
            <person name="Ruan X."/>
            <person name="Zhao L."/>
            <person name="Wei J."/>
            <person name="Que T."/>
            <person name="Du C."/>
            <person name="Cheng J."/>
            <person name="Dai P."/>
            <person name="Han X."/>
            <person name="Huang E."/>
            <person name="Gao Y."/>
            <person name="Liu J."/>
            <person name="Shao H."/>
            <person name="Ye R."/>
            <person name="Li L."/>
            <person name="Wei W."/>
            <person name="Wang X."/>
            <person name="Wang C."/>
            <person name="Yang T."/>
            <person name="Huo Q."/>
            <person name="Li W."/>
            <person name="Guo W."/>
            <person name="Chen H."/>
            <person name="Zhou L."/>
            <person name="Ni X."/>
            <person name="Tian J."/>
            <person name="Zhou Y."/>
            <person name="Sheng Y."/>
            <person name="Liu T."/>
            <person name="Pan Y."/>
            <person name="Xia L."/>
            <person name="Li J."/>
            <person name="Zhao F."/>
            <person name="Cao W."/>
        </authorList>
    </citation>
    <scope>NUCLEOTIDE SEQUENCE</scope>
    <source>
        <strain evidence="1">Hyas-2018</strain>
    </source>
</reference>
<sequence>MHAASCRPPRQSEQGLSALGTSSKPDFGRLPRKPWLRVLQYLDAESRLNVGDIGPNFKQLAVDNETLLETVRCDANGGAASLKWLLALGRCTHVRKLCLNNCTVARPSELLECVVMCTFLTELRCVRCPLDVHALLSIKSLPLLQRLDWTLHCDHQLRRCFVVAEVGRFSFALCARLSDMYVEVESDDHPSFRFLQLTVLHCPRLRRLHVHPIRDNHGTSLQQCALLASSLRKAQLGTFVFTTDVDVTPMCRHTEDVPQWAFVLESRALACANVVINYKDGVSNCMSLRDLVRSSRGPGDQEQIVLVVEYAEAAHSLIFAASAFGWAQVKAMTLVSTIMQARDVAGSPRLCDGIATLLHFCSNLTELNLNAFHFPEGAVFSHFPRSLARLRALSVGPCFFMGDRFSLTLLARVCARLQELDVRANYVGIATCSLCRDGKLSLHPQQCRDTLPKKLISLERLTVSCTSQLNWFAFVNACDVAELRLCDRSSRLSDVALDVLLTGNRRLFSLLLDSDGLRLDDAFRLRDLAKAPNLRYLCLLSNIGLWREAAEAAACTLVRTLPALRTLHVHFRNTVSAELERMSWTRRGYGHRCEPRRYKATTNSPCVLCPTSTFIGLAKPRYQFSGGL</sequence>
<gene>
    <name evidence="1" type="ORF">HPB50_020088</name>
</gene>
<name>A0ACB7RKH8_HYAAI</name>
<dbReference type="Proteomes" id="UP000821845">
    <property type="component" value="Chromosome 9"/>
</dbReference>
<comment type="caution">
    <text evidence="1">The sequence shown here is derived from an EMBL/GenBank/DDBJ whole genome shotgun (WGS) entry which is preliminary data.</text>
</comment>